<keyword evidence="2" id="KW-1185">Reference proteome</keyword>
<proteinExistence type="predicted"/>
<dbReference type="InterPro" id="IPR010664">
    <property type="entry name" value="LipoPS_assembly_LptC-rel"/>
</dbReference>
<dbReference type="Pfam" id="PF06835">
    <property type="entry name" value="LptC"/>
    <property type="match status" value="1"/>
</dbReference>
<gene>
    <name evidence="1" type="ORF">GCM10023091_16970</name>
</gene>
<dbReference type="Gene3D" id="2.60.450.10">
    <property type="entry name" value="Lipopolysaccharide (LPS) transport protein A like domain"/>
    <property type="match status" value="1"/>
</dbReference>
<comment type="caution">
    <text evidence="1">The sequence shown here is derived from an EMBL/GenBank/DDBJ whole genome shotgun (WGS) entry which is preliminary data.</text>
</comment>
<evidence type="ECO:0000313" key="2">
    <source>
        <dbReference type="Proteomes" id="UP001501508"/>
    </source>
</evidence>
<protein>
    <recommendedName>
        <fullName evidence="3">LPS export ABC transporter periplasmic protein LptC</fullName>
    </recommendedName>
</protein>
<sequence length="170" mass="19434">MLIAGIAFLFWSCRQEEKKAFKRYDGPQEEIYDVGVKYSEKGRVSVEMKTPVQLRYLNGDKVFPDSVNIVFFDSLGTRITTIRSDSGRFDNAKNIYTVIGKVVVVNSVKQEYLYTSELNWNPGTQKVYNDKPNKIIRRQTSSILNGTGLDARQDFSVMSLRKVNGVVKME</sequence>
<name>A0ABP8LW56_9BACT</name>
<dbReference type="EMBL" id="BAABEY010000018">
    <property type="protein sequence ID" value="GAA4437564.1"/>
    <property type="molecule type" value="Genomic_DNA"/>
</dbReference>
<dbReference type="Proteomes" id="UP001501508">
    <property type="component" value="Unassembled WGS sequence"/>
</dbReference>
<dbReference type="NCBIfam" id="TIGR04409">
    <property type="entry name" value="LptC_YrbK"/>
    <property type="match status" value="1"/>
</dbReference>
<evidence type="ECO:0008006" key="3">
    <source>
        <dbReference type="Google" id="ProtNLM"/>
    </source>
</evidence>
<reference evidence="2" key="1">
    <citation type="journal article" date="2019" name="Int. J. Syst. Evol. Microbiol.">
        <title>The Global Catalogue of Microorganisms (GCM) 10K type strain sequencing project: providing services to taxonomists for standard genome sequencing and annotation.</title>
        <authorList>
            <consortium name="The Broad Institute Genomics Platform"/>
            <consortium name="The Broad Institute Genome Sequencing Center for Infectious Disease"/>
            <person name="Wu L."/>
            <person name="Ma J."/>
        </authorList>
    </citation>
    <scope>NUCLEOTIDE SEQUENCE [LARGE SCALE GENOMIC DNA]</scope>
    <source>
        <strain evidence="2">JCM 31920</strain>
    </source>
</reference>
<dbReference type="InterPro" id="IPR026265">
    <property type="entry name" value="LptC"/>
</dbReference>
<evidence type="ECO:0000313" key="1">
    <source>
        <dbReference type="EMBL" id="GAA4437564.1"/>
    </source>
</evidence>
<organism evidence="1 2">
    <name type="scientific">Ravibacter arvi</name>
    <dbReference type="NCBI Taxonomy" id="2051041"/>
    <lineage>
        <taxon>Bacteria</taxon>
        <taxon>Pseudomonadati</taxon>
        <taxon>Bacteroidota</taxon>
        <taxon>Cytophagia</taxon>
        <taxon>Cytophagales</taxon>
        <taxon>Spirosomataceae</taxon>
        <taxon>Ravibacter</taxon>
    </lineage>
</organism>
<accession>A0ABP8LW56</accession>